<comment type="caution">
    <text evidence="1">The sequence shown here is derived from an EMBL/GenBank/DDBJ whole genome shotgun (WGS) entry which is preliminary data.</text>
</comment>
<accession>A0A0V0ZAG6</accession>
<reference evidence="1 2" key="1">
    <citation type="submission" date="2015-01" db="EMBL/GenBank/DDBJ databases">
        <title>Evolution of Trichinella species and genotypes.</title>
        <authorList>
            <person name="Korhonen P.K."/>
            <person name="Edoardo P."/>
            <person name="Giuseppe L.R."/>
            <person name="Gasser R.B."/>
        </authorList>
    </citation>
    <scope>NUCLEOTIDE SEQUENCE [LARGE SCALE GENOMIC DNA]</scope>
    <source>
        <strain evidence="1">ISS2496</strain>
    </source>
</reference>
<dbReference type="EMBL" id="JYDQ01000278">
    <property type="protein sequence ID" value="KRY09336.1"/>
    <property type="molecule type" value="Genomic_DNA"/>
</dbReference>
<evidence type="ECO:0000313" key="1">
    <source>
        <dbReference type="EMBL" id="KRY09336.1"/>
    </source>
</evidence>
<dbReference type="AlphaFoldDB" id="A0A0V0ZAG6"/>
<evidence type="ECO:0000313" key="2">
    <source>
        <dbReference type="Proteomes" id="UP000054783"/>
    </source>
</evidence>
<proteinExistence type="predicted"/>
<dbReference type="Proteomes" id="UP000054783">
    <property type="component" value="Unassembled WGS sequence"/>
</dbReference>
<gene>
    <name evidence="1" type="ORF">T12_4861</name>
</gene>
<keyword evidence="2" id="KW-1185">Reference proteome</keyword>
<protein>
    <submittedName>
        <fullName evidence="1">Uncharacterized protein</fullName>
    </submittedName>
</protein>
<sequence length="166" mass="18798">MSNNNDIARETVQAVFDTACSVLIGVNVPSSLRTQKQGVQLALRNRYFCTRSNALLPRGFLDNDKQIKRRLDSFRSRQICSDSDLHREVTCPVARLFVLEPASPLNGTDRELLPTFRYWKAAFQIQLFECVCLHCYVSIAPTRGLTSSGRVYDATSVKDFVIYCLP</sequence>
<organism evidence="1 2">
    <name type="scientific">Trichinella patagoniensis</name>
    <dbReference type="NCBI Taxonomy" id="990121"/>
    <lineage>
        <taxon>Eukaryota</taxon>
        <taxon>Metazoa</taxon>
        <taxon>Ecdysozoa</taxon>
        <taxon>Nematoda</taxon>
        <taxon>Enoplea</taxon>
        <taxon>Dorylaimia</taxon>
        <taxon>Trichinellida</taxon>
        <taxon>Trichinellidae</taxon>
        <taxon>Trichinella</taxon>
    </lineage>
</organism>
<name>A0A0V0ZAG6_9BILA</name>